<dbReference type="AlphaFoldDB" id="A0A6C0E9M9"/>
<protein>
    <submittedName>
        <fullName evidence="1">Uncharacterized protein</fullName>
    </submittedName>
</protein>
<dbReference type="EMBL" id="MN739775">
    <property type="protein sequence ID" value="QHT25814.1"/>
    <property type="molecule type" value="Genomic_DNA"/>
</dbReference>
<organism evidence="1">
    <name type="scientific">viral metagenome</name>
    <dbReference type="NCBI Taxonomy" id="1070528"/>
    <lineage>
        <taxon>unclassified sequences</taxon>
        <taxon>metagenomes</taxon>
        <taxon>organismal metagenomes</taxon>
    </lineage>
</organism>
<accession>A0A6C0E9M9</accession>
<sequence>MHVRQFFRRFINQLRTPQRISQLIAPVESMQNNELQYLSTIYPNGIPYSIILIALHNDGQINRFRQET</sequence>
<name>A0A6C0E9M9_9ZZZZ</name>
<proteinExistence type="predicted"/>
<evidence type="ECO:0000313" key="1">
    <source>
        <dbReference type="EMBL" id="QHT25814.1"/>
    </source>
</evidence>
<reference evidence="1" key="1">
    <citation type="journal article" date="2020" name="Nature">
        <title>Giant virus diversity and host interactions through global metagenomics.</title>
        <authorList>
            <person name="Schulz F."/>
            <person name="Roux S."/>
            <person name="Paez-Espino D."/>
            <person name="Jungbluth S."/>
            <person name="Walsh D.A."/>
            <person name="Denef V.J."/>
            <person name="McMahon K.D."/>
            <person name="Konstantinidis K.T."/>
            <person name="Eloe-Fadrosh E.A."/>
            <person name="Kyrpides N.C."/>
            <person name="Woyke T."/>
        </authorList>
    </citation>
    <scope>NUCLEOTIDE SEQUENCE</scope>
    <source>
        <strain evidence="1">GVMAG-M-3300023179-27</strain>
    </source>
</reference>